<feature type="chain" id="PRO_5001728524" evidence="3">
    <location>
        <begin position="18"/>
        <end position="348"/>
    </location>
</feature>
<evidence type="ECO:0000256" key="3">
    <source>
        <dbReference type="SAM" id="SignalP"/>
    </source>
</evidence>
<evidence type="ECO:0000313" key="5">
    <source>
        <dbReference type="Proteomes" id="UP000030665"/>
    </source>
</evidence>
<protein>
    <submittedName>
        <fullName evidence="4">Deoxyribonuclease (DNase) II</fullName>
    </submittedName>
</protein>
<keyword evidence="5" id="KW-1185">Reference proteome</keyword>
<dbReference type="Pfam" id="PF03265">
    <property type="entry name" value="DNase_II"/>
    <property type="match status" value="1"/>
</dbReference>
<evidence type="ECO:0000256" key="1">
    <source>
        <dbReference type="ARBA" id="ARBA00007527"/>
    </source>
</evidence>
<dbReference type="InterPro" id="IPR004947">
    <property type="entry name" value="DNase_II"/>
</dbReference>
<dbReference type="STRING" id="36087.A0A077ZAT0"/>
<dbReference type="EMBL" id="HG806157">
    <property type="protein sequence ID" value="CDW57396.1"/>
    <property type="molecule type" value="Genomic_DNA"/>
</dbReference>
<dbReference type="Proteomes" id="UP000030665">
    <property type="component" value="Unassembled WGS sequence"/>
</dbReference>
<dbReference type="OrthoDB" id="10261598at2759"/>
<keyword evidence="2" id="KW-0378">Hydrolase</keyword>
<proteinExistence type="inferred from homology"/>
<feature type="signal peptide" evidence="3">
    <location>
        <begin position="1"/>
        <end position="17"/>
    </location>
</feature>
<keyword evidence="3" id="KW-0732">Signal</keyword>
<dbReference type="PANTHER" id="PTHR10858">
    <property type="entry name" value="DEOXYRIBONUCLEASE II"/>
    <property type="match status" value="1"/>
</dbReference>
<dbReference type="PANTHER" id="PTHR10858:SF23">
    <property type="entry name" value="DEOXYRIBONUCLEASE II"/>
    <property type="match status" value="1"/>
</dbReference>
<dbReference type="GO" id="GO:0006309">
    <property type="term" value="P:apoptotic DNA fragmentation"/>
    <property type="evidence" value="ECO:0007669"/>
    <property type="project" value="TreeGrafter"/>
</dbReference>
<evidence type="ECO:0000256" key="2">
    <source>
        <dbReference type="ARBA" id="ARBA00022801"/>
    </source>
</evidence>
<gene>
    <name evidence="4" type="ORF">TTRE_0000568801</name>
</gene>
<comment type="similarity">
    <text evidence="1">Belongs to the DNase II family.</text>
</comment>
<dbReference type="AlphaFoldDB" id="A0A077ZAT0"/>
<name>A0A077ZAT0_TRITR</name>
<sequence>MKLHLIILFVLIRNAEQQGDLVCNFRAQAAAAAAANPTDWGILYKKPSSVEAYLHDSRSASAAWEDDPVDLSKSDISVGEMIESVRANMADHNIIAYSNFPPHARETIQCALVYKDGNGWLLTHTVNKWPDFYSSKYEPPSSDMAALLVCITIPKEELSSWGELMDYQDPFIYQVSKAPDDKSLDEIDSLKKLTKPSTPKFTPYVKNREFKSADSAKPLKFRIISKLNVARQDVYSTYLAPVLKRNLLVWSEQRSAKLLPSNCTSKYKVENVNPKEIVLKSSKETTIKRESDTSSWAISKSSDLFCISNADRTELSKNVGAGVLCFQNQNVHDIFKEMANKAKLQSCK</sequence>
<reference evidence="4" key="1">
    <citation type="submission" date="2014-01" db="EMBL/GenBank/DDBJ databases">
        <authorList>
            <person name="Aslett M."/>
        </authorList>
    </citation>
    <scope>NUCLEOTIDE SEQUENCE</scope>
</reference>
<dbReference type="GO" id="GO:0004531">
    <property type="term" value="F:deoxyribonuclease II activity"/>
    <property type="evidence" value="ECO:0007669"/>
    <property type="project" value="InterPro"/>
</dbReference>
<organism evidence="4 5">
    <name type="scientific">Trichuris trichiura</name>
    <name type="common">Whipworm</name>
    <name type="synonym">Trichocephalus trichiurus</name>
    <dbReference type="NCBI Taxonomy" id="36087"/>
    <lineage>
        <taxon>Eukaryota</taxon>
        <taxon>Metazoa</taxon>
        <taxon>Ecdysozoa</taxon>
        <taxon>Nematoda</taxon>
        <taxon>Enoplea</taxon>
        <taxon>Dorylaimia</taxon>
        <taxon>Trichinellida</taxon>
        <taxon>Trichuridae</taxon>
        <taxon>Trichuris</taxon>
    </lineage>
</organism>
<evidence type="ECO:0000313" key="4">
    <source>
        <dbReference type="EMBL" id="CDW57396.1"/>
    </source>
</evidence>
<accession>A0A077ZAT0</accession>
<reference evidence="4" key="2">
    <citation type="submission" date="2014-03" db="EMBL/GenBank/DDBJ databases">
        <title>The whipworm genome and dual-species transcriptomics of an intimate host-pathogen interaction.</title>
        <authorList>
            <person name="Foth B.J."/>
            <person name="Tsai I.J."/>
            <person name="Reid A.J."/>
            <person name="Bancroft A.J."/>
            <person name="Nichol S."/>
            <person name="Tracey A."/>
            <person name="Holroyd N."/>
            <person name="Cotton J.A."/>
            <person name="Stanley E.J."/>
            <person name="Zarowiecki M."/>
            <person name="Liu J.Z."/>
            <person name="Huckvale T."/>
            <person name="Cooper P.J."/>
            <person name="Grencis R.K."/>
            <person name="Berriman M."/>
        </authorList>
    </citation>
    <scope>NUCLEOTIDE SEQUENCE [LARGE SCALE GENOMIC DNA]</scope>
</reference>